<keyword evidence="2" id="KW-1185">Reference proteome</keyword>
<protein>
    <submittedName>
        <fullName evidence="1">Uncharacterized protein</fullName>
    </submittedName>
</protein>
<dbReference type="AlphaFoldDB" id="A0A371AYN6"/>
<comment type="caution">
    <text evidence="1">The sequence shown here is derived from an EMBL/GenBank/DDBJ whole genome shotgun (WGS) entry which is preliminary data.</text>
</comment>
<organism evidence="1 2">
    <name type="scientific">Anaerosacchariphilus polymeriproducens</name>
    <dbReference type="NCBI Taxonomy" id="1812858"/>
    <lineage>
        <taxon>Bacteria</taxon>
        <taxon>Bacillati</taxon>
        <taxon>Bacillota</taxon>
        <taxon>Clostridia</taxon>
        <taxon>Lachnospirales</taxon>
        <taxon>Lachnospiraceae</taxon>
        <taxon>Anaerosacchariphilus</taxon>
    </lineage>
</organism>
<accession>A0A371AYN6</accession>
<proteinExistence type="predicted"/>
<gene>
    <name evidence="1" type="ORF">DWV06_04345</name>
</gene>
<evidence type="ECO:0000313" key="2">
    <source>
        <dbReference type="Proteomes" id="UP000255036"/>
    </source>
</evidence>
<name>A0A371AYN6_9FIRM</name>
<dbReference type="OrthoDB" id="569000at2"/>
<evidence type="ECO:0000313" key="1">
    <source>
        <dbReference type="EMBL" id="RDU24705.1"/>
    </source>
</evidence>
<sequence length="377" mass="44524">MNIDFHYFTVKTLCMAAGMSEYEAQIVSSYSQFVADYTVWENYQFLEVPDFAMCLVLNTTVPYEFYTVTTAFTSFIDDARLVIDKYQKEIAVPFHFIPDKRLNEFESHTQTREYRTKAVDIFGSDLICQLLDDAKIKYHRLPGRYELMRIGILLHIYADTYAHQLFSGFRRWTNFSFLNHAISHITGEVITAQYDPVFYSVLPSIGHANVNTAPDDFYITWNMKMASNKEEKYIQNYTMIYERNNPMVFIQMTSWQILLYICSCIKRPMVDENTWMDISSRLLHALNTTENDPKMLAIRWHRYFPNYQYNYDKDSLWKNALIPIEGTQENNKKWNVDTMLPSQVPIEKELGGLYKTATNDFFQYNVLAKEIRDEVIK</sequence>
<dbReference type="InterPro" id="IPR046653">
    <property type="entry name" value="DUF6765"/>
</dbReference>
<dbReference type="Pfam" id="PF20551">
    <property type="entry name" value="DUF6765"/>
    <property type="match status" value="1"/>
</dbReference>
<dbReference type="RefSeq" id="WP_115480937.1">
    <property type="nucleotide sequence ID" value="NZ_QRCT01000012.1"/>
</dbReference>
<dbReference type="Proteomes" id="UP000255036">
    <property type="component" value="Unassembled WGS sequence"/>
</dbReference>
<reference evidence="1 2" key="1">
    <citation type="submission" date="2018-07" db="EMBL/GenBank/DDBJ databases">
        <title>Anaerosacharophilus polymeroproducens gen. nov. sp. nov., an anaerobic bacterium isolated from salt field.</title>
        <authorList>
            <person name="Kim W."/>
            <person name="Yang S.-H."/>
            <person name="Oh J."/>
            <person name="Lee J.-H."/>
            <person name="Kwon K.K."/>
        </authorList>
    </citation>
    <scope>NUCLEOTIDE SEQUENCE [LARGE SCALE GENOMIC DNA]</scope>
    <source>
        <strain evidence="1 2">MCWD5</strain>
    </source>
</reference>
<dbReference type="EMBL" id="QRCT01000012">
    <property type="protein sequence ID" value="RDU24705.1"/>
    <property type="molecule type" value="Genomic_DNA"/>
</dbReference>